<feature type="chain" id="PRO_5037718637" evidence="4">
    <location>
        <begin position="26"/>
        <end position="293"/>
    </location>
</feature>
<keyword evidence="3 4" id="KW-0732">Signal</keyword>
<reference evidence="5" key="1">
    <citation type="submission" date="2020-04" db="EMBL/GenBank/DDBJ databases">
        <authorList>
            <person name="Zhang T."/>
        </authorList>
    </citation>
    <scope>NUCLEOTIDE SEQUENCE</scope>
    <source>
        <strain evidence="5">HKST-UBA02</strain>
    </source>
</reference>
<evidence type="ECO:0000256" key="1">
    <source>
        <dbReference type="ARBA" id="ARBA00004418"/>
    </source>
</evidence>
<evidence type="ECO:0000313" key="6">
    <source>
        <dbReference type="Proteomes" id="UP000739538"/>
    </source>
</evidence>
<accession>A0A956SFI0</accession>
<comment type="subcellular location">
    <subcellularLocation>
        <location evidence="1">Periplasm</location>
    </subcellularLocation>
</comment>
<evidence type="ECO:0000256" key="2">
    <source>
        <dbReference type="ARBA" id="ARBA00010742"/>
    </source>
</evidence>
<feature type="signal peptide" evidence="4">
    <location>
        <begin position="1"/>
        <end position="25"/>
    </location>
</feature>
<dbReference type="AlphaFoldDB" id="A0A956SFI0"/>
<comment type="similarity">
    <text evidence="2">Belongs to the bacterial solute-binding protein SsuA/TauA family.</text>
</comment>
<protein>
    <submittedName>
        <fullName evidence="5">Phosphate/phosphite/phosphonate ABC transporter substrate-binding protein</fullName>
    </submittedName>
</protein>
<dbReference type="Proteomes" id="UP000739538">
    <property type="component" value="Unassembled WGS sequence"/>
</dbReference>
<dbReference type="PANTHER" id="PTHR30024">
    <property type="entry name" value="ALIPHATIC SULFONATES-BINDING PROTEIN-RELATED"/>
    <property type="match status" value="1"/>
</dbReference>
<sequence length="293" mass="31595">MFRARTLRVLGFLALSILLVAPATANTVKIGVLAKDGPVKALKMWKATGDYLNSHVPGTTFEVVPLGFDEVYPAIADGNVDYFVVNSSMFVEAQTKYHAQAVATMINSRQGKPLQSFGGVIFTTADSGIETLNDLKGHTFMAVDASSFGGWQMALKEMKDAGIDPEKDFAKLEFGKKHDNVVMAVLNGAADAGTVRTDTLERMVADGMLDLSEIKIIHEQHHTGFPFVCSTALYPEWPMAATGKASPEVTQAMVEALKQMKPEDEAAKSAKVVGWAPVLDYEPVAKLQATLGL</sequence>
<dbReference type="Pfam" id="PF12974">
    <property type="entry name" value="Phosphonate-bd"/>
    <property type="match status" value="1"/>
</dbReference>
<dbReference type="PANTHER" id="PTHR30024:SF47">
    <property type="entry name" value="TAURINE-BINDING PERIPLASMIC PROTEIN"/>
    <property type="match status" value="1"/>
</dbReference>
<name>A0A956SFI0_UNCEI</name>
<comment type="caution">
    <text evidence="5">The sequence shown here is derived from an EMBL/GenBank/DDBJ whole genome shotgun (WGS) entry which is preliminary data.</text>
</comment>
<evidence type="ECO:0000256" key="4">
    <source>
        <dbReference type="SAM" id="SignalP"/>
    </source>
</evidence>
<dbReference type="Gene3D" id="3.40.190.10">
    <property type="entry name" value="Periplasmic binding protein-like II"/>
    <property type="match status" value="2"/>
</dbReference>
<reference evidence="5" key="2">
    <citation type="journal article" date="2021" name="Microbiome">
        <title>Successional dynamics and alternative stable states in a saline activated sludge microbial community over 9 years.</title>
        <authorList>
            <person name="Wang Y."/>
            <person name="Ye J."/>
            <person name="Ju F."/>
            <person name="Liu L."/>
            <person name="Boyd J.A."/>
            <person name="Deng Y."/>
            <person name="Parks D.H."/>
            <person name="Jiang X."/>
            <person name="Yin X."/>
            <person name="Woodcroft B.J."/>
            <person name="Tyson G.W."/>
            <person name="Hugenholtz P."/>
            <person name="Polz M.F."/>
            <person name="Zhang T."/>
        </authorList>
    </citation>
    <scope>NUCLEOTIDE SEQUENCE</scope>
    <source>
        <strain evidence="5">HKST-UBA02</strain>
    </source>
</reference>
<dbReference type="EMBL" id="JAGQHS010000215">
    <property type="protein sequence ID" value="MCA9758812.1"/>
    <property type="molecule type" value="Genomic_DNA"/>
</dbReference>
<dbReference type="SUPFAM" id="SSF53850">
    <property type="entry name" value="Periplasmic binding protein-like II"/>
    <property type="match status" value="1"/>
</dbReference>
<organism evidence="5 6">
    <name type="scientific">Eiseniibacteriota bacterium</name>
    <dbReference type="NCBI Taxonomy" id="2212470"/>
    <lineage>
        <taxon>Bacteria</taxon>
        <taxon>Candidatus Eiseniibacteriota</taxon>
    </lineage>
</organism>
<gene>
    <name evidence="5" type="ORF">KDA27_23665</name>
</gene>
<evidence type="ECO:0000256" key="3">
    <source>
        <dbReference type="ARBA" id="ARBA00022729"/>
    </source>
</evidence>
<evidence type="ECO:0000313" key="5">
    <source>
        <dbReference type="EMBL" id="MCA9758812.1"/>
    </source>
</evidence>
<proteinExistence type="inferred from homology"/>
<dbReference type="GO" id="GO:0042597">
    <property type="term" value="C:periplasmic space"/>
    <property type="evidence" value="ECO:0007669"/>
    <property type="project" value="UniProtKB-SubCell"/>
</dbReference>